<dbReference type="EMBL" id="MH124235">
    <property type="protein sequence ID" value="AYB71649.1"/>
    <property type="molecule type" value="Genomic_DNA"/>
</dbReference>
<evidence type="ECO:0000313" key="2">
    <source>
        <dbReference type="EMBL" id="AYB71649.1"/>
    </source>
</evidence>
<reference evidence="2" key="2">
    <citation type="submission" date="2018-03" db="EMBL/GenBank/DDBJ databases">
        <authorList>
            <person name="Keele B.F."/>
        </authorList>
    </citation>
    <scope>NUCLEOTIDE SEQUENCE</scope>
</reference>
<gene>
    <name evidence="2" type="primary">ycf94</name>
</gene>
<accession>A0A385UMH2</accession>
<keyword evidence="2" id="KW-0496">Mitochondrion</keyword>
<name>A0A385UMH2_DEPLA</name>
<keyword evidence="1" id="KW-1133">Transmembrane helix</keyword>
<proteinExistence type="predicted"/>
<sequence length="71" mass="8769">MGPAYSYFQVLLYYPSLLLILYIYAVFGIPLRSRIFRRDYWFSIKISFERGDIRHIFTGVMKNWKRRGRRR</sequence>
<feature type="transmembrane region" description="Helical" evidence="1">
    <location>
        <begin position="12"/>
        <end position="31"/>
    </location>
</feature>
<evidence type="ECO:0000256" key="1">
    <source>
        <dbReference type="SAM" id="Phobius"/>
    </source>
</evidence>
<keyword evidence="1" id="KW-0472">Membrane</keyword>
<reference evidence="2" key="1">
    <citation type="journal article" date="2018" name="Front. Plant Sci.">
        <title>Organelle Genome Inheritance in Deparia Ferns (Athyriaceae, Aspleniineae, Polypodiales).</title>
        <authorList>
            <person name="Kuo L.Y."/>
            <person name="Tang T.Y."/>
            <person name="Li F.W."/>
            <person name="Su H.J."/>
            <person name="Chiou W.L."/>
            <person name="Huang Y.M."/>
            <person name="Wang C.N."/>
        </authorList>
    </citation>
    <scope>NUCLEOTIDE SEQUENCE</scope>
</reference>
<geneLocation type="mitochondrion" evidence="2"/>
<organism evidence="2">
    <name type="scientific">Deparia lancea</name>
    <name type="common">False spleenwort</name>
    <name type="synonym">Asplenium lanceum</name>
    <dbReference type="NCBI Taxonomy" id="104666"/>
    <lineage>
        <taxon>Eukaryota</taxon>
        <taxon>Viridiplantae</taxon>
        <taxon>Streptophyta</taxon>
        <taxon>Embryophyta</taxon>
        <taxon>Tracheophyta</taxon>
        <taxon>Polypodiopsida</taxon>
        <taxon>Polypodiidae</taxon>
        <taxon>Polypodiales</taxon>
        <taxon>Aspleniineae</taxon>
        <taxon>Athyriaceae</taxon>
        <taxon>Deparia</taxon>
    </lineage>
</organism>
<keyword evidence="1" id="KW-0812">Transmembrane</keyword>
<protein>
    <submittedName>
        <fullName evidence="2">Uncharacterized protein</fullName>
    </submittedName>
</protein>
<dbReference type="AlphaFoldDB" id="A0A385UMH2"/>